<dbReference type="Proteomes" id="UP001558652">
    <property type="component" value="Unassembled WGS sequence"/>
</dbReference>
<reference evidence="3 4" key="1">
    <citation type="submission" date="2024-07" db="EMBL/GenBank/DDBJ databases">
        <title>Chromosome-level genome assembly of the water stick insect Ranatra chinensis (Heteroptera: Nepidae).</title>
        <authorList>
            <person name="Liu X."/>
        </authorList>
    </citation>
    <scope>NUCLEOTIDE SEQUENCE [LARGE SCALE GENOMIC DNA]</scope>
    <source>
        <strain evidence="3">Cailab_2021Rc</strain>
        <tissue evidence="3">Muscle</tissue>
    </source>
</reference>
<keyword evidence="4" id="KW-1185">Reference proteome</keyword>
<evidence type="ECO:0000313" key="3">
    <source>
        <dbReference type="EMBL" id="KAL1130587.1"/>
    </source>
</evidence>
<dbReference type="AlphaFoldDB" id="A0ABD0YTH8"/>
<comment type="caution">
    <text evidence="3">The sequence shown here is derived from an EMBL/GenBank/DDBJ whole genome shotgun (WGS) entry which is preliminary data.</text>
</comment>
<protein>
    <submittedName>
        <fullName evidence="3">Uncharacterized protein</fullName>
    </submittedName>
</protein>
<gene>
    <name evidence="3" type="ORF">AAG570_011833</name>
</gene>
<feature type="chain" id="PRO_5044813539" evidence="2">
    <location>
        <begin position="20"/>
        <end position="503"/>
    </location>
</feature>
<proteinExistence type="predicted"/>
<evidence type="ECO:0000313" key="4">
    <source>
        <dbReference type="Proteomes" id="UP001558652"/>
    </source>
</evidence>
<keyword evidence="1" id="KW-0472">Membrane</keyword>
<evidence type="ECO:0000256" key="2">
    <source>
        <dbReference type="SAM" id="SignalP"/>
    </source>
</evidence>
<keyword evidence="1" id="KW-1133">Transmembrane helix</keyword>
<feature type="signal peptide" evidence="2">
    <location>
        <begin position="1"/>
        <end position="19"/>
    </location>
</feature>
<keyword evidence="2" id="KW-0732">Signal</keyword>
<name>A0ABD0YTH8_9HEMI</name>
<organism evidence="3 4">
    <name type="scientific">Ranatra chinensis</name>
    <dbReference type="NCBI Taxonomy" id="642074"/>
    <lineage>
        <taxon>Eukaryota</taxon>
        <taxon>Metazoa</taxon>
        <taxon>Ecdysozoa</taxon>
        <taxon>Arthropoda</taxon>
        <taxon>Hexapoda</taxon>
        <taxon>Insecta</taxon>
        <taxon>Pterygota</taxon>
        <taxon>Neoptera</taxon>
        <taxon>Paraneoptera</taxon>
        <taxon>Hemiptera</taxon>
        <taxon>Heteroptera</taxon>
        <taxon>Panheteroptera</taxon>
        <taxon>Nepomorpha</taxon>
        <taxon>Nepidae</taxon>
        <taxon>Ranatrinae</taxon>
        <taxon>Ranatra</taxon>
    </lineage>
</organism>
<feature type="transmembrane region" description="Helical" evidence="1">
    <location>
        <begin position="173"/>
        <end position="202"/>
    </location>
</feature>
<keyword evidence="1" id="KW-0812">Transmembrane</keyword>
<sequence length="503" mass="55825">MLPGILLVVCLSFVRECRSKDEGSRAANSSKITQAVEACSIILGTRQYDEILKSGKPVIPVPVLDNSTDPVTIVMPSKEKEALAATPLVDFYVLTMDCLRLLTAHRQSVYRFNVDFLRWIINNVLPNLSDHDMHLASAGISTIINKMREIGSEKDMEIERLPVTQEEFAGPRWYTVLFANVLAIVCVLSWVCTFFACIFICFRHPAKVSNLESSEGNSKQAVAEGYCDVLNEDYTPSYMSLGSPGKMSEEERTNYLNQRLDEMGQRMDVLSKNQASTSPEDVRDSFGHQVRSESAAVIVSLWKLIDLSPLVAVSKRPHTQGKSALQGIVTTSNMFSVFGVMPVLPGDIPMDNLFHCVTTPSDRAEVHMAEETVASGEAQWTNARCVQDVELGPPGRERVSLSSCSVRYVVDQDPGRLFASAPLTMRSFVRVISLEMNLTVLILSNAFDMSRKTAPVERAVFVESAGRLFYNSEELVSGRVLCAKSELISTEYIVCVYELVEPF</sequence>
<dbReference type="EMBL" id="JBFDAA010000007">
    <property type="protein sequence ID" value="KAL1130587.1"/>
    <property type="molecule type" value="Genomic_DNA"/>
</dbReference>
<evidence type="ECO:0000256" key="1">
    <source>
        <dbReference type="SAM" id="Phobius"/>
    </source>
</evidence>
<accession>A0ABD0YTH8</accession>